<comment type="caution">
    <text evidence="8">The sequence shown here is derived from an EMBL/GenBank/DDBJ whole genome shotgun (WGS) entry which is preliminary data.</text>
</comment>
<dbReference type="InterPro" id="IPR016174">
    <property type="entry name" value="Di-haem_cyt_TM"/>
</dbReference>
<gene>
    <name evidence="8" type="ORF">GJV76_01970</name>
</gene>
<keyword evidence="4 6" id="KW-1133">Transmembrane helix</keyword>
<evidence type="ECO:0000259" key="7">
    <source>
        <dbReference type="Pfam" id="PF01292"/>
    </source>
</evidence>
<accession>A0A6I3LIC9</accession>
<evidence type="ECO:0000256" key="1">
    <source>
        <dbReference type="ARBA" id="ARBA00004651"/>
    </source>
</evidence>
<organism evidence="8 9">
    <name type="scientific">Myroides albus</name>
    <dbReference type="NCBI Taxonomy" id="2562892"/>
    <lineage>
        <taxon>Bacteria</taxon>
        <taxon>Pseudomonadati</taxon>
        <taxon>Bacteroidota</taxon>
        <taxon>Flavobacteriia</taxon>
        <taxon>Flavobacteriales</taxon>
        <taxon>Flavobacteriaceae</taxon>
        <taxon>Myroides</taxon>
    </lineage>
</organism>
<dbReference type="AlphaFoldDB" id="A0A6I3LIC9"/>
<reference evidence="8 9" key="1">
    <citation type="submission" date="2019-11" db="EMBL/GenBank/DDBJ databases">
        <title>Genome of Strain BIT-d1.</title>
        <authorList>
            <person name="Yang Y."/>
        </authorList>
    </citation>
    <scope>NUCLEOTIDE SEQUENCE [LARGE SCALE GENOMIC DNA]</scope>
    <source>
        <strain evidence="8 9">BIT-d1</strain>
    </source>
</reference>
<dbReference type="Gene3D" id="1.20.950.20">
    <property type="entry name" value="Transmembrane di-heme cytochromes, Chain C"/>
    <property type="match status" value="2"/>
</dbReference>
<evidence type="ECO:0000256" key="3">
    <source>
        <dbReference type="ARBA" id="ARBA00022692"/>
    </source>
</evidence>
<feature type="transmembrane region" description="Helical" evidence="6">
    <location>
        <begin position="72"/>
        <end position="97"/>
    </location>
</feature>
<dbReference type="GO" id="GO:0009055">
    <property type="term" value="F:electron transfer activity"/>
    <property type="evidence" value="ECO:0007669"/>
    <property type="project" value="InterPro"/>
</dbReference>
<dbReference type="RefSeq" id="WP_155090969.1">
    <property type="nucleotide sequence ID" value="NZ_CP102754.1"/>
</dbReference>
<evidence type="ECO:0000313" key="9">
    <source>
        <dbReference type="Proteomes" id="UP000438760"/>
    </source>
</evidence>
<dbReference type="PANTHER" id="PTHR30485:SF0">
    <property type="entry name" value="NI_FE-HYDROGENASE 1 B-TYPE CYTOCHROME SUBUNIT-RELATED"/>
    <property type="match status" value="1"/>
</dbReference>
<keyword evidence="5 6" id="KW-0472">Membrane</keyword>
<evidence type="ECO:0000256" key="2">
    <source>
        <dbReference type="ARBA" id="ARBA00022475"/>
    </source>
</evidence>
<feature type="transmembrane region" description="Helical" evidence="6">
    <location>
        <begin position="12"/>
        <end position="34"/>
    </location>
</feature>
<dbReference type="Pfam" id="PF01292">
    <property type="entry name" value="Ni_hydr_CYTB"/>
    <property type="match status" value="1"/>
</dbReference>
<feature type="domain" description="Cytochrome b561 bacterial/Ni-hydrogenase" evidence="7">
    <location>
        <begin position="5"/>
        <end position="187"/>
    </location>
</feature>
<name>A0A6I3LIC9_9FLAO</name>
<evidence type="ECO:0000313" key="8">
    <source>
        <dbReference type="EMBL" id="MTG96920.1"/>
    </source>
</evidence>
<dbReference type="InterPro" id="IPR051542">
    <property type="entry name" value="Hydrogenase_cytochrome"/>
</dbReference>
<dbReference type="InterPro" id="IPR011577">
    <property type="entry name" value="Cyt_b561_bac/Ni-Hgenase"/>
</dbReference>
<feature type="transmembrane region" description="Helical" evidence="6">
    <location>
        <begin position="117"/>
        <end position="135"/>
    </location>
</feature>
<comment type="subcellular location">
    <subcellularLocation>
        <location evidence="1">Cell membrane</location>
        <topology evidence="1">Multi-pass membrane protein</topology>
    </subcellularLocation>
</comment>
<evidence type="ECO:0000256" key="5">
    <source>
        <dbReference type="ARBA" id="ARBA00023136"/>
    </source>
</evidence>
<dbReference type="Proteomes" id="UP000438760">
    <property type="component" value="Unassembled WGS sequence"/>
</dbReference>
<dbReference type="PANTHER" id="PTHR30485">
    <property type="entry name" value="NI/FE-HYDROGENASE 1 B-TYPE CYTOCHROME SUBUNIT"/>
    <property type="match status" value="1"/>
</dbReference>
<sequence length="192" mass="22477">MGKKVYSSFYRLIHWLIAITMLLLLLTIVLRMTWLNKANMSEIITSYAASNHIEMSKGEVVNLAREIREPMWIWHIYFGYTLLGLFVVRILAGVFTIIQFQNPFSNNITPKVRFQRFVYIVFYLCIFGSLVTGLMLEFGITKYVTLIKSLHKASIYYFVGFLVLHFLGILIAEFTYERGIVSRMINGRDKYE</sequence>
<dbReference type="GO" id="GO:0022904">
    <property type="term" value="P:respiratory electron transport chain"/>
    <property type="evidence" value="ECO:0007669"/>
    <property type="project" value="InterPro"/>
</dbReference>
<evidence type="ECO:0000256" key="4">
    <source>
        <dbReference type="ARBA" id="ARBA00022989"/>
    </source>
</evidence>
<dbReference type="GO" id="GO:0020037">
    <property type="term" value="F:heme binding"/>
    <property type="evidence" value="ECO:0007669"/>
    <property type="project" value="TreeGrafter"/>
</dbReference>
<evidence type="ECO:0000256" key="6">
    <source>
        <dbReference type="SAM" id="Phobius"/>
    </source>
</evidence>
<dbReference type="SUPFAM" id="SSF81342">
    <property type="entry name" value="Transmembrane di-heme cytochromes"/>
    <property type="match status" value="1"/>
</dbReference>
<dbReference type="OrthoDB" id="5615941at2"/>
<dbReference type="GO" id="GO:0005886">
    <property type="term" value="C:plasma membrane"/>
    <property type="evidence" value="ECO:0007669"/>
    <property type="project" value="UniProtKB-SubCell"/>
</dbReference>
<dbReference type="EMBL" id="WMJX01000002">
    <property type="protein sequence ID" value="MTG96920.1"/>
    <property type="molecule type" value="Genomic_DNA"/>
</dbReference>
<keyword evidence="2" id="KW-1003">Cell membrane</keyword>
<keyword evidence="9" id="KW-1185">Reference proteome</keyword>
<feature type="transmembrane region" description="Helical" evidence="6">
    <location>
        <begin position="155"/>
        <end position="176"/>
    </location>
</feature>
<protein>
    <submittedName>
        <fullName evidence="8">Cytochrome b/b6 domain-containing protein</fullName>
    </submittedName>
</protein>
<proteinExistence type="predicted"/>
<keyword evidence="3 6" id="KW-0812">Transmembrane</keyword>